<name>A0A379XZJ2_SALDZ</name>
<dbReference type="Proteomes" id="UP000254633">
    <property type="component" value="Unassembled WGS sequence"/>
</dbReference>
<dbReference type="NCBIfam" id="TIGR04359">
    <property type="entry name" value="TrbK_RP4"/>
    <property type="match status" value="1"/>
</dbReference>
<protein>
    <recommendedName>
        <fullName evidence="4">Entry exclusion lipoprotein TrbK</fullName>
    </recommendedName>
</protein>
<gene>
    <name evidence="2" type="ORF">NCTC10060_05728</name>
</gene>
<sequence>MKNLKIISSIALIIISLILTGCDQKPTAQQINCSKDVKDMSKAEVEKCGKGGHFSSGENKKW</sequence>
<evidence type="ECO:0000313" key="3">
    <source>
        <dbReference type="Proteomes" id="UP000254633"/>
    </source>
</evidence>
<organism evidence="2 3">
    <name type="scientific">Salmonella diarizonae</name>
    <dbReference type="NCBI Taxonomy" id="59204"/>
    <lineage>
        <taxon>Bacteria</taxon>
        <taxon>Pseudomonadati</taxon>
        <taxon>Pseudomonadota</taxon>
        <taxon>Gammaproteobacteria</taxon>
        <taxon>Enterobacterales</taxon>
        <taxon>Enterobacteriaceae</taxon>
        <taxon>Salmonella</taxon>
    </lineage>
</organism>
<evidence type="ECO:0000313" key="2">
    <source>
        <dbReference type="EMBL" id="SUI37635.1"/>
    </source>
</evidence>
<dbReference type="RefSeq" id="WP_136057830.1">
    <property type="nucleotide sequence ID" value="NZ_DACWWF010000018.1"/>
</dbReference>
<dbReference type="InterPro" id="IPR027584">
    <property type="entry name" value="TrbK_RP4"/>
</dbReference>
<keyword evidence="1" id="KW-0732">Signal</keyword>
<accession>A0A379XZJ2</accession>
<reference evidence="2 3" key="1">
    <citation type="submission" date="2018-06" db="EMBL/GenBank/DDBJ databases">
        <authorList>
            <consortium name="Pathogen Informatics"/>
            <person name="Doyle S."/>
        </authorList>
    </citation>
    <scope>NUCLEOTIDE SEQUENCE [LARGE SCALE GENOMIC DNA]</scope>
    <source>
        <strain evidence="2 3">NCTC10060</strain>
    </source>
</reference>
<feature type="signal peptide" evidence="1">
    <location>
        <begin position="1"/>
        <end position="21"/>
    </location>
</feature>
<dbReference type="PROSITE" id="PS51257">
    <property type="entry name" value="PROKAR_LIPOPROTEIN"/>
    <property type="match status" value="1"/>
</dbReference>
<evidence type="ECO:0000256" key="1">
    <source>
        <dbReference type="SAM" id="SignalP"/>
    </source>
</evidence>
<dbReference type="EMBL" id="UGXH01000005">
    <property type="protein sequence ID" value="SUI37635.1"/>
    <property type="molecule type" value="Genomic_DNA"/>
</dbReference>
<dbReference type="AlphaFoldDB" id="A0A379XZJ2"/>
<evidence type="ECO:0008006" key="4">
    <source>
        <dbReference type="Google" id="ProtNLM"/>
    </source>
</evidence>
<proteinExistence type="predicted"/>
<feature type="chain" id="PRO_5030069417" description="Entry exclusion lipoprotein TrbK" evidence="1">
    <location>
        <begin position="22"/>
        <end position="62"/>
    </location>
</feature>